<gene>
    <name evidence="2" type="ORF">AJ78_09039</name>
</gene>
<sequence length="119" mass="13266">YNVPAIRQNAILLALNVAARSITIGLGRTTAAPMVQVLVRWAQTAAPKTAARRRANVALTGAARLESRVPELSRQPAPLAAVPHHRRHQQRPSQRPRQRSLAALLPRGLDKLRREHYRQ</sequence>
<dbReference type="EMBL" id="LGRN01001380">
    <property type="protein sequence ID" value="OJD09521.1"/>
    <property type="molecule type" value="Genomic_DNA"/>
</dbReference>
<organism evidence="2 3">
    <name type="scientific">Emergomyces pasteurianus Ep9510</name>
    <dbReference type="NCBI Taxonomy" id="1447872"/>
    <lineage>
        <taxon>Eukaryota</taxon>
        <taxon>Fungi</taxon>
        <taxon>Dikarya</taxon>
        <taxon>Ascomycota</taxon>
        <taxon>Pezizomycotina</taxon>
        <taxon>Eurotiomycetes</taxon>
        <taxon>Eurotiomycetidae</taxon>
        <taxon>Onygenales</taxon>
        <taxon>Ajellomycetaceae</taxon>
        <taxon>Emergomyces</taxon>
    </lineage>
</organism>
<dbReference type="Proteomes" id="UP000182235">
    <property type="component" value="Unassembled WGS sequence"/>
</dbReference>
<proteinExistence type="predicted"/>
<keyword evidence="3" id="KW-1185">Reference proteome</keyword>
<feature type="non-terminal residue" evidence="2">
    <location>
        <position position="1"/>
    </location>
</feature>
<reference evidence="2 3" key="1">
    <citation type="submission" date="2015-07" db="EMBL/GenBank/DDBJ databases">
        <title>Emmonsia species relationships and genome sequence.</title>
        <authorList>
            <consortium name="The Broad Institute Genomics Platform"/>
            <person name="Cuomo C.A."/>
            <person name="Munoz J.F."/>
            <person name="Imamovic A."/>
            <person name="Priest M.E."/>
            <person name="Young S."/>
            <person name="Clay O.K."/>
            <person name="McEwen J.G."/>
        </authorList>
    </citation>
    <scope>NUCLEOTIDE SEQUENCE [LARGE SCALE GENOMIC DNA]</scope>
    <source>
        <strain evidence="2 3">UAMH 9510</strain>
    </source>
</reference>
<comment type="caution">
    <text evidence="2">The sequence shown here is derived from an EMBL/GenBank/DDBJ whole genome shotgun (WGS) entry which is preliminary data.</text>
</comment>
<dbReference type="AlphaFoldDB" id="A0A1J9NY21"/>
<evidence type="ECO:0000256" key="1">
    <source>
        <dbReference type="SAM" id="MobiDB-lite"/>
    </source>
</evidence>
<protein>
    <submittedName>
        <fullName evidence="2">Uncharacterized protein</fullName>
    </submittedName>
</protein>
<evidence type="ECO:0000313" key="3">
    <source>
        <dbReference type="Proteomes" id="UP000182235"/>
    </source>
</evidence>
<evidence type="ECO:0000313" key="2">
    <source>
        <dbReference type="EMBL" id="OJD09521.1"/>
    </source>
</evidence>
<accession>A0A1J9NY21</accession>
<name>A0A1J9NY21_9EURO</name>
<dbReference type="VEuPathDB" id="FungiDB:AJ78_09039"/>
<feature type="compositionally biased region" description="Basic residues" evidence="1">
    <location>
        <begin position="83"/>
        <end position="98"/>
    </location>
</feature>
<feature type="compositionally biased region" description="Basic and acidic residues" evidence="1">
    <location>
        <begin position="108"/>
        <end position="119"/>
    </location>
</feature>
<feature type="region of interest" description="Disordered" evidence="1">
    <location>
        <begin position="67"/>
        <end position="119"/>
    </location>
</feature>